<gene>
    <name evidence="1" type="ORF">M378DRAFT_28080</name>
</gene>
<sequence length="124" mass="13072">MDGANAEKPWCEDPHGTPPLQHTYCGTATLTNSVLSKGSKAISSSQRNSSIFSSPISGKLRSHVEDSTMEGVEALVGPTPHLARKYGPSNASEKAEVGLEAASADLPTYTAFKSKLTHDRPAFG</sequence>
<evidence type="ECO:0000313" key="2">
    <source>
        <dbReference type="Proteomes" id="UP000054549"/>
    </source>
</evidence>
<protein>
    <submittedName>
        <fullName evidence="1">Uncharacterized protein</fullName>
    </submittedName>
</protein>
<dbReference type="HOGENOM" id="CLU_2003335_0_0_1"/>
<keyword evidence="2" id="KW-1185">Reference proteome</keyword>
<dbReference type="EMBL" id="KN818381">
    <property type="protein sequence ID" value="KIL57145.1"/>
    <property type="molecule type" value="Genomic_DNA"/>
</dbReference>
<dbReference type="AlphaFoldDB" id="A0A0C2S3C0"/>
<name>A0A0C2S3C0_AMAMK</name>
<accession>A0A0C2S3C0</accession>
<organism evidence="1 2">
    <name type="scientific">Amanita muscaria (strain Koide BX008)</name>
    <dbReference type="NCBI Taxonomy" id="946122"/>
    <lineage>
        <taxon>Eukaryota</taxon>
        <taxon>Fungi</taxon>
        <taxon>Dikarya</taxon>
        <taxon>Basidiomycota</taxon>
        <taxon>Agaricomycotina</taxon>
        <taxon>Agaricomycetes</taxon>
        <taxon>Agaricomycetidae</taxon>
        <taxon>Agaricales</taxon>
        <taxon>Pluteineae</taxon>
        <taxon>Amanitaceae</taxon>
        <taxon>Amanita</taxon>
    </lineage>
</organism>
<reference evidence="1 2" key="1">
    <citation type="submission" date="2014-04" db="EMBL/GenBank/DDBJ databases">
        <title>Evolutionary Origins and Diversification of the Mycorrhizal Mutualists.</title>
        <authorList>
            <consortium name="DOE Joint Genome Institute"/>
            <consortium name="Mycorrhizal Genomics Consortium"/>
            <person name="Kohler A."/>
            <person name="Kuo A."/>
            <person name="Nagy L.G."/>
            <person name="Floudas D."/>
            <person name="Copeland A."/>
            <person name="Barry K.W."/>
            <person name="Cichocki N."/>
            <person name="Veneault-Fourrey C."/>
            <person name="LaButti K."/>
            <person name="Lindquist E.A."/>
            <person name="Lipzen A."/>
            <person name="Lundell T."/>
            <person name="Morin E."/>
            <person name="Murat C."/>
            <person name="Riley R."/>
            <person name="Ohm R."/>
            <person name="Sun H."/>
            <person name="Tunlid A."/>
            <person name="Henrissat B."/>
            <person name="Grigoriev I.V."/>
            <person name="Hibbett D.S."/>
            <person name="Martin F."/>
        </authorList>
    </citation>
    <scope>NUCLEOTIDE SEQUENCE [LARGE SCALE GENOMIC DNA]</scope>
    <source>
        <strain evidence="1 2">Koide BX008</strain>
    </source>
</reference>
<dbReference type="InParanoid" id="A0A0C2S3C0"/>
<proteinExistence type="predicted"/>
<dbReference type="Proteomes" id="UP000054549">
    <property type="component" value="Unassembled WGS sequence"/>
</dbReference>
<evidence type="ECO:0000313" key="1">
    <source>
        <dbReference type="EMBL" id="KIL57145.1"/>
    </source>
</evidence>